<dbReference type="CDD" id="cd17040">
    <property type="entry name" value="Ubl_MoaD_like"/>
    <property type="match status" value="1"/>
</dbReference>
<dbReference type="InterPro" id="IPR016155">
    <property type="entry name" value="Mopterin_synth/thiamin_S_b"/>
</dbReference>
<keyword evidence="2" id="KW-1185">Reference proteome</keyword>
<accession>A0A1G7V9P5</accession>
<dbReference type="STRING" id="83767.SAMN05660652_00137"/>
<sequence>MAAMNIRLRLFATLRDYLPPGASTEVPLELPDTATVADALTTLGVPLNLAHIAFVNGRHVLKPDLATRVLQSGDVVSVFPAIGGG</sequence>
<dbReference type="InterPro" id="IPR003749">
    <property type="entry name" value="ThiS/MoaD-like"/>
</dbReference>
<reference evidence="1 2" key="1">
    <citation type="submission" date="2016-10" db="EMBL/GenBank/DDBJ databases">
        <authorList>
            <person name="de Groot N.N."/>
        </authorList>
    </citation>
    <scope>NUCLEOTIDE SEQUENCE [LARGE SCALE GENOMIC DNA]</scope>
    <source>
        <strain evidence="1 2">DSM 5885</strain>
    </source>
</reference>
<dbReference type="InterPro" id="IPR012675">
    <property type="entry name" value="Beta-grasp_dom_sf"/>
</dbReference>
<name>A0A1G7V9P5_9RHOO</name>
<evidence type="ECO:0000313" key="1">
    <source>
        <dbReference type="EMBL" id="SDG56483.1"/>
    </source>
</evidence>
<dbReference type="Proteomes" id="UP000198607">
    <property type="component" value="Unassembled WGS sequence"/>
</dbReference>
<dbReference type="AlphaFoldDB" id="A0A1G7V9P5"/>
<proteinExistence type="predicted"/>
<dbReference type="Pfam" id="PF02597">
    <property type="entry name" value="ThiS"/>
    <property type="match status" value="1"/>
</dbReference>
<dbReference type="SUPFAM" id="SSF54285">
    <property type="entry name" value="MoaD/ThiS"/>
    <property type="match status" value="1"/>
</dbReference>
<dbReference type="EMBL" id="FNCY01000001">
    <property type="protein sequence ID" value="SDG56483.1"/>
    <property type="molecule type" value="Genomic_DNA"/>
</dbReference>
<organism evidence="1 2">
    <name type="scientific">Propionivibrio dicarboxylicus</name>
    <dbReference type="NCBI Taxonomy" id="83767"/>
    <lineage>
        <taxon>Bacteria</taxon>
        <taxon>Pseudomonadati</taxon>
        <taxon>Pseudomonadota</taxon>
        <taxon>Betaproteobacteria</taxon>
        <taxon>Rhodocyclales</taxon>
        <taxon>Rhodocyclaceae</taxon>
        <taxon>Propionivibrio</taxon>
    </lineage>
</organism>
<evidence type="ECO:0000313" key="2">
    <source>
        <dbReference type="Proteomes" id="UP000198607"/>
    </source>
</evidence>
<dbReference type="Gene3D" id="3.10.20.30">
    <property type="match status" value="1"/>
</dbReference>
<protein>
    <submittedName>
        <fullName evidence="1">Sulfur carrier protein ThiS (Thiamine biosynthesis)</fullName>
    </submittedName>
</protein>
<gene>
    <name evidence="1" type="ORF">SAMN05660652_00137</name>
</gene>